<keyword evidence="6" id="KW-1185">Reference proteome</keyword>
<dbReference type="InterPro" id="IPR008978">
    <property type="entry name" value="HSP20-like_chaperone"/>
</dbReference>
<dbReference type="PANTHER" id="PTHR47062">
    <property type="match status" value="1"/>
</dbReference>
<comment type="similarity">
    <text evidence="2 3">Belongs to the small heat shock protein (HSP20) family.</text>
</comment>
<organism evidence="5 6">
    <name type="scientific">Pseudoalteromonas denitrificans DSM 6059</name>
    <dbReference type="NCBI Taxonomy" id="1123010"/>
    <lineage>
        <taxon>Bacteria</taxon>
        <taxon>Pseudomonadati</taxon>
        <taxon>Pseudomonadota</taxon>
        <taxon>Gammaproteobacteria</taxon>
        <taxon>Alteromonadales</taxon>
        <taxon>Pseudoalteromonadaceae</taxon>
        <taxon>Pseudoalteromonas</taxon>
    </lineage>
</organism>
<dbReference type="CDD" id="cd06470">
    <property type="entry name" value="ACD_IbpA-B_like"/>
    <property type="match status" value="1"/>
</dbReference>
<keyword evidence="1" id="KW-0346">Stress response</keyword>
<name>A0A1I1LNS5_9GAMM</name>
<dbReference type="Gene3D" id="2.60.40.790">
    <property type="match status" value="1"/>
</dbReference>
<dbReference type="SUPFAM" id="SSF49764">
    <property type="entry name" value="HSP20-like chaperones"/>
    <property type="match status" value="1"/>
</dbReference>
<dbReference type="OrthoDB" id="6871152at2"/>
<dbReference type="Pfam" id="PF00011">
    <property type="entry name" value="HSP20"/>
    <property type="match status" value="1"/>
</dbReference>
<dbReference type="PANTHER" id="PTHR47062:SF1">
    <property type="entry name" value="SMALL HEAT SHOCK PROTEIN IBPA"/>
    <property type="match status" value="1"/>
</dbReference>
<dbReference type="AlphaFoldDB" id="A0A1I1LNS5"/>
<protein>
    <submittedName>
        <fullName evidence="5">Molecular chaperone IbpA</fullName>
    </submittedName>
</protein>
<reference evidence="5 6" key="1">
    <citation type="submission" date="2016-10" db="EMBL/GenBank/DDBJ databases">
        <authorList>
            <person name="de Groot N.N."/>
        </authorList>
    </citation>
    <scope>NUCLEOTIDE SEQUENCE [LARGE SCALE GENOMIC DNA]</scope>
    <source>
        <strain evidence="5 6">DSM 6059</strain>
    </source>
</reference>
<dbReference type="EMBL" id="FOLO01000016">
    <property type="protein sequence ID" value="SFC71953.1"/>
    <property type="molecule type" value="Genomic_DNA"/>
</dbReference>
<evidence type="ECO:0000256" key="3">
    <source>
        <dbReference type="RuleBase" id="RU003616"/>
    </source>
</evidence>
<feature type="domain" description="SHSP" evidence="4">
    <location>
        <begin position="29"/>
        <end position="141"/>
    </location>
</feature>
<evidence type="ECO:0000256" key="2">
    <source>
        <dbReference type="PROSITE-ProRule" id="PRU00285"/>
    </source>
</evidence>
<dbReference type="PROSITE" id="PS01031">
    <property type="entry name" value="SHSP"/>
    <property type="match status" value="1"/>
</dbReference>
<evidence type="ECO:0000259" key="4">
    <source>
        <dbReference type="PROSITE" id="PS01031"/>
    </source>
</evidence>
<dbReference type="Proteomes" id="UP000198862">
    <property type="component" value="Unassembled WGS sequence"/>
</dbReference>
<dbReference type="InterPro" id="IPR002068">
    <property type="entry name" value="A-crystallin/Hsp20_dom"/>
</dbReference>
<evidence type="ECO:0000313" key="5">
    <source>
        <dbReference type="EMBL" id="SFC71953.1"/>
    </source>
</evidence>
<dbReference type="RefSeq" id="WP_091983913.1">
    <property type="nucleotide sequence ID" value="NZ_FOLO01000016.1"/>
</dbReference>
<dbReference type="InterPro" id="IPR037913">
    <property type="entry name" value="ACD_IbpA/B"/>
</dbReference>
<evidence type="ECO:0000256" key="1">
    <source>
        <dbReference type="ARBA" id="ARBA00023016"/>
    </source>
</evidence>
<gene>
    <name evidence="5" type="ORF">SAMN02745724_02361</name>
</gene>
<accession>A0A1I1LNS5</accession>
<dbReference type="STRING" id="1123010.SAMN02745724_02361"/>
<evidence type="ECO:0000313" key="6">
    <source>
        <dbReference type="Proteomes" id="UP000198862"/>
    </source>
</evidence>
<sequence length="146" mass="16618">MRTVNFAPLNRSFIGFDQLTSLIDTVKKTDQQPNSIPYNIESFDDNKYRITMAISGFTEPELHIESQNNVLKVTGTKEAKEKLASTFIHQGITSQNFEKQFQLGDHVKVISANIENGLLYIELIREVPEALKPRKIKIGDESLLEH</sequence>
<proteinExistence type="inferred from homology"/>